<sequence>MPARVQIPEALKQFDELPGSAYVRLPVVLGLKGCSRVTLWRQVKDGLFPAPHKIGARMVAWRVSEVRAALGVA</sequence>
<protein>
    <submittedName>
        <fullName evidence="1">Uncharacterized protein</fullName>
    </submittedName>
</protein>
<proteinExistence type="predicted"/>
<gene>
    <name evidence="1" type="ORF">M622_12850</name>
</gene>
<dbReference type="AlphaFoldDB" id="T0B0V5"/>
<comment type="caution">
    <text evidence="1">The sequence shown here is derived from an EMBL/GenBank/DDBJ whole genome shotgun (WGS) entry which is preliminary data.</text>
</comment>
<dbReference type="STRING" id="1348657.M622_12850"/>
<dbReference type="RefSeq" id="WP_021248550.1">
    <property type="nucleotide sequence ID" value="NZ_ATJV01000045.1"/>
</dbReference>
<dbReference type="Gene3D" id="1.10.238.160">
    <property type="match status" value="1"/>
</dbReference>
<name>T0B0V5_9RHOO</name>
<organism evidence="1 2">
    <name type="scientific">Thauera terpenica 58Eu</name>
    <dbReference type="NCBI Taxonomy" id="1348657"/>
    <lineage>
        <taxon>Bacteria</taxon>
        <taxon>Pseudomonadati</taxon>
        <taxon>Pseudomonadota</taxon>
        <taxon>Betaproteobacteria</taxon>
        <taxon>Rhodocyclales</taxon>
        <taxon>Zoogloeaceae</taxon>
        <taxon>Thauera</taxon>
    </lineage>
</organism>
<keyword evidence="2" id="KW-1185">Reference proteome</keyword>
<reference evidence="1 2" key="1">
    <citation type="submission" date="2013-06" db="EMBL/GenBank/DDBJ databases">
        <title>Draft genome sequence of Thauera terpenica.</title>
        <authorList>
            <person name="Liu B."/>
            <person name="Frostegard A.H."/>
            <person name="Shapleigh J.P."/>
        </authorList>
    </citation>
    <scope>NUCLEOTIDE SEQUENCE [LARGE SCALE GENOMIC DNA]</scope>
    <source>
        <strain evidence="1 2">58Eu</strain>
    </source>
</reference>
<dbReference type="eggNOG" id="COG3311">
    <property type="taxonomic scope" value="Bacteria"/>
</dbReference>
<dbReference type="Pfam" id="PF05930">
    <property type="entry name" value="Phage_AlpA"/>
    <property type="match status" value="1"/>
</dbReference>
<dbReference type="InterPro" id="IPR010260">
    <property type="entry name" value="AlpA"/>
</dbReference>
<dbReference type="EMBL" id="ATJV01000045">
    <property type="protein sequence ID" value="EPZ16438.1"/>
    <property type="molecule type" value="Genomic_DNA"/>
</dbReference>
<dbReference type="Proteomes" id="UP000015455">
    <property type="component" value="Unassembled WGS sequence"/>
</dbReference>
<accession>T0B0V5</accession>
<dbReference type="PATRIC" id="fig|1348657.5.peg.1109"/>
<dbReference type="OrthoDB" id="8527558at2"/>
<evidence type="ECO:0000313" key="2">
    <source>
        <dbReference type="Proteomes" id="UP000015455"/>
    </source>
</evidence>
<evidence type="ECO:0000313" key="1">
    <source>
        <dbReference type="EMBL" id="EPZ16438.1"/>
    </source>
</evidence>